<organism evidence="1 2">
    <name type="scientific">Dinothrombium tinctorium</name>
    <dbReference type="NCBI Taxonomy" id="1965070"/>
    <lineage>
        <taxon>Eukaryota</taxon>
        <taxon>Metazoa</taxon>
        <taxon>Ecdysozoa</taxon>
        <taxon>Arthropoda</taxon>
        <taxon>Chelicerata</taxon>
        <taxon>Arachnida</taxon>
        <taxon>Acari</taxon>
        <taxon>Acariformes</taxon>
        <taxon>Trombidiformes</taxon>
        <taxon>Prostigmata</taxon>
        <taxon>Anystina</taxon>
        <taxon>Parasitengona</taxon>
        <taxon>Trombidioidea</taxon>
        <taxon>Trombidiidae</taxon>
        <taxon>Dinothrombium</taxon>
    </lineage>
</organism>
<accession>A0A443QWI2</accession>
<keyword evidence="2" id="KW-1185">Reference proteome</keyword>
<comment type="caution">
    <text evidence="1">The sequence shown here is derived from an EMBL/GenBank/DDBJ whole genome shotgun (WGS) entry which is preliminary data.</text>
</comment>
<dbReference type="CDD" id="cd16021">
    <property type="entry name" value="ALP_like"/>
    <property type="match status" value="1"/>
</dbReference>
<dbReference type="STRING" id="1965070.A0A443QWI2"/>
<name>A0A443QWI2_9ACAR</name>
<dbReference type="OrthoDB" id="6412187at2759"/>
<dbReference type="Gene3D" id="3.40.720.10">
    <property type="entry name" value="Alkaline Phosphatase, subunit A"/>
    <property type="match status" value="1"/>
</dbReference>
<dbReference type="EMBL" id="NCKU01003504">
    <property type="protein sequence ID" value="RWS07392.1"/>
    <property type="molecule type" value="Genomic_DNA"/>
</dbReference>
<dbReference type="AlphaFoldDB" id="A0A443QWI2"/>
<dbReference type="InterPro" id="IPR017850">
    <property type="entry name" value="Alkaline_phosphatase_core_sf"/>
</dbReference>
<dbReference type="Pfam" id="PF02995">
    <property type="entry name" value="DUF229"/>
    <property type="match status" value="1"/>
</dbReference>
<dbReference type="GO" id="GO:0005615">
    <property type="term" value="C:extracellular space"/>
    <property type="evidence" value="ECO:0007669"/>
    <property type="project" value="TreeGrafter"/>
</dbReference>
<gene>
    <name evidence="1" type="ORF">B4U79_14960</name>
</gene>
<dbReference type="PANTHER" id="PTHR10974:SF6">
    <property type="entry name" value="PROTEIN CBG19234"/>
    <property type="match status" value="1"/>
</dbReference>
<evidence type="ECO:0000313" key="1">
    <source>
        <dbReference type="EMBL" id="RWS07392.1"/>
    </source>
</evidence>
<dbReference type="InterPro" id="IPR004245">
    <property type="entry name" value="DUF229"/>
</dbReference>
<dbReference type="Proteomes" id="UP000285301">
    <property type="component" value="Unassembled WGS sequence"/>
</dbReference>
<evidence type="ECO:0000313" key="2">
    <source>
        <dbReference type="Proteomes" id="UP000285301"/>
    </source>
</evidence>
<dbReference type="SUPFAM" id="SSF53649">
    <property type="entry name" value="Alkaline phosphatase-like"/>
    <property type="match status" value="1"/>
</dbReference>
<reference evidence="1 2" key="1">
    <citation type="journal article" date="2018" name="Gigascience">
        <title>Genomes of trombidid mites reveal novel predicted allergens and laterally-transferred genes associated with secondary metabolism.</title>
        <authorList>
            <person name="Dong X."/>
            <person name="Chaisiri K."/>
            <person name="Xia D."/>
            <person name="Armstrong S.D."/>
            <person name="Fang Y."/>
            <person name="Donnelly M.J."/>
            <person name="Kadowaki T."/>
            <person name="McGarry J.W."/>
            <person name="Darby A.C."/>
            <person name="Makepeace B.L."/>
        </authorList>
    </citation>
    <scope>NUCLEOTIDE SEQUENCE [LARGE SCALE GENOMIC DNA]</scope>
    <source>
        <strain evidence="1">UoL-WK</strain>
    </source>
</reference>
<dbReference type="FunFam" id="3.40.720.10:FF:000017">
    <property type="entry name" value="Predicted protein"/>
    <property type="match status" value="1"/>
</dbReference>
<dbReference type="PANTHER" id="PTHR10974">
    <property type="entry name" value="FI08016P-RELATED"/>
    <property type="match status" value="1"/>
</dbReference>
<protein>
    <submittedName>
        <fullName evidence="1">Uncharacterized protein</fullName>
    </submittedName>
</protein>
<proteinExistence type="predicted"/>
<sequence length="589" mass="68656">MHSLFNATKDNFYKVHTLEFHLFQTCISSSFSAICRSHECAQFLCELNSVYFDLDACLAEIASSFEPRACILPGNVTANGDYAKPYLSNEYVLNCTKEAQLTQLDQETGALNFTKEGDKENVLCFYSWIKRGEDDSSLVYSKPRRLYRSGLKFTADNYVANITCYEYDRYPFVNIGRVYHETHVWIPNFEHKTAKVGTNVLIVVIESLSHLNFLRLMPKTQAALKNLGHFQFMNGLTKVGDNSFPNSMAMIAGEISDMDYKYKGYWDKRLDYVWNKFNAKGYVTGFMEDFVPIGLFDYRRYGFAHSPTDFFPRPFWYHSFGEEWDLYKSMQNFTWFCFDKKGAKVEVFFNVLMAFIEKMNRHKKPYFMYSFYSQVTHENFNSVKMIDEYTADFLSKVSKYLENTVLIFMGDHGPRFGGYVDTPLGRLEERMPLLAIRIPESLNIEYPHLRKILNLNKDRLMTWFDIHAFLDDIAQEEYHFHPPTNLSSINPTRAIIPANRTCKSALVSEMYCVCNDIVGVEPYYSSHVWRACKKLINQFNVWLPNNCKPLKEKDLLSAEVSIFSISYLHYNIKSLTLPFFVQVSAAREK</sequence>